<reference evidence="1 2" key="1">
    <citation type="journal article" date="2020" name="Front. Microbiol.">
        <title>Phenotypic and Genetic Characterization of the Cheese Ripening Yeast Geotrichum candidum.</title>
        <authorList>
            <person name="Perkins V."/>
            <person name="Vignola S."/>
            <person name="Lessard M.H."/>
            <person name="Plante P.L."/>
            <person name="Corbeil J."/>
            <person name="Dugat-Bony E."/>
            <person name="Frenette M."/>
            <person name="Labrie S."/>
        </authorList>
    </citation>
    <scope>NUCLEOTIDE SEQUENCE [LARGE SCALE GENOMIC DNA]</scope>
    <source>
        <strain evidence="1 2">LMA-1147</strain>
    </source>
</reference>
<dbReference type="Proteomes" id="UP000744676">
    <property type="component" value="Unassembled WGS sequence"/>
</dbReference>
<sequence>MDRISLENLVTTLCQHNPGLSNQISTLTPAITVSSALECLRSKLETVFLGLPYKGDQQGDYAYLRVKPAIEDFLAAFADYLEHFLPPNESQLSNSLAFLDSATTLLWRLPVWNNAINNHSKKVMFEQLAQAWVVTFQEVAAASTTGLGLGYEMWMQKLRMHHEITMELGVAIEFLNSIFAN</sequence>
<gene>
    <name evidence="1" type="ORF">D0Z00_002456</name>
</gene>
<evidence type="ECO:0000313" key="2">
    <source>
        <dbReference type="Proteomes" id="UP000744676"/>
    </source>
</evidence>
<name>A0ACB6V3Z7_9ASCO</name>
<protein>
    <submittedName>
        <fullName evidence="1">Uncharacterized protein</fullName>
    </submittedName>
</protein>
<accession>A0ACB6V3Z7</accession>
<comment type="caution">
    <text evidence="1">The sequence shown here is derived from an EMBL/GenBank/DDBJ whole genome shotgun (WGS) entry which is preliminary data.</text>
</comment>
<organism evidence="1 2">
    <name type="scientific">Geotrichum galactomycetum</name>
    <dbReference type="NCBI Taxonomy" id="27317"/>
    <lineage>
        <taxon>Eukaryota</taxon>
        <taxon>Fungi</taxon>
        <taxon>Dikarya</taxon>
        <taxon>Ascomycota</taxon>
        <taxon>Saccharomycotina</taxon>
        <taxon>Dipodascomycetes</taxon>
        <taxon>Dipodascales</taxon>
        <taxon>Dipodascaceae</taxon>
        <taxon>Geotrichum</taxon>
    </lineage>
</organism>
<dbReference type="EMBL" id="QVQA01000070">
    <property type="protein sequence ID" value="KAF5097247.1"/>
    <property type="molecule type" value="Genomic_DNA"/>
</dbReference>
<proteinExistence type="predicted"/>
<evidence type="ECO:0000313" key="1">
    <source>
        <dbReference type="EMBL" id="KAF5097247.1"/>
    </source>
</evidence>
<keyword evidence="2" id="KW-1185">Reference proteome</keyword>